<sequence>MKIRGGKKRELVMKKKCKAKAVVEVLGGLLLGVVLLTTILAYTPVLAQLRDYDPQGLKVTTLEEVLALPDEEIDLATAIMILYKEWDVTFDVAGPLEEIDRMALELELRISPEDNPERVVSLINQYLFEENTYSGADPSDPGFMKD</sequence>
<evidence type="ECO:0000256" key="1">
    <source>
        <dbReference type="SAM" id="Phobius"/>
    </source>
</evidence>
<comment type="caution">
    <text evidence="2">The sequence shown here is derived from an EMBL/GenBank/DDBJ whole genome shotgun (WGS) entry which is preliminary data.</text>
</comment>
<keyword evidence="1" id="KW-0812">Transmembrane</keyword>
<gene>
    <name evidence="2" type="ORF">S06H3_22335</name>
</gene>
<proteinExistence type="predicted"/>
<feature type="transmembrane region" description="Helical" evidence="1">
    <location>
        <begin position="21"/>
        <end position="42"/>
    </location>
</feature>
<reference evidence="2" key="1">
    <citation type="journal article" date="2014" name="Front. Microbiol.">
        <title>High frequency of phylogenetically diverse reductive dehalogenase-homologous genes in deep subseafloor sedimentary metagenomes.</title>
        <authorList>
            <person name="Kawai M."/>
            <person name="Futagami T."/>
            <person name="Toyoda A."/>
            <person name="Takaki Y."/>
            <person name="Nishi S."/>
            <person name="Hori S."/>
            <person name="Arai W."/>
            <person name="Tsubouchi T."/>
            <person name="Morono Y."/>
            <person name="Uchiyama I."/>
            <person name="Ito T."/>
            <person name="Fujiyama A."/>
            <person name="Inagaki F."/>
            <person name="Takami H."/>
        </authorList>
    </citation>
    <scope>NUCLEOTIDE SEQUENCE</scope>
    <source>
        <strain evidence="2">Expedition CK06-06</strain>
    </source>
</reference>
<dbReference type="EMBL" id="BARV01011913">
    <property type="protein sequence ID" value="GAI13624.1"/>
    <property type="molecule type" value="Genomic_DNA"/>
</dbReference>
<feature type="non-terminal residue" evidence="2">
    <location>
        <position position="146"/>
    </location>
</feature>
<keyword evidence="1" id="KW-1133">Transmembrane helix</keyword>
<organism evidence="2">
    <name type="scientific">marine sediment metagenome</name>
    <dbReference type="NCBI Taxonomy" id="412755"/>
    <lineage>
        <taxon>unclassified sequences</taxon>
        <taxon>metagenomes</taxon>
        <taxon>ecological metagenomes</taxon>
    </lineage>
</organism>
<name>X1N4T2_9ZZZZ</name>
<evidence type="ECO:0000313" key="2">
    <source>
        <dbReference type="EMBL" id="GAI13624.1"/>
    </source>
</evidence>
<protein>
    <submittedName>
        <fullName evidence="2">Uncharacterized protein</fullName>
    </submittedName>
</protein>
<dbReference type="AlphaFoldDB" id="X1N4T2"/>
<accession>X1N4T2</accession>
<keyword evidence="1" id="KW-0472">Membrane</keyword>